<feature type="domain" description="DUF7653" evidence="3">
    <location>
        <begin position="681"/>
        <end position="805"/>
    </location>
</feature>
<dbReference type="Gene3D" id="1.10.287.1490">
    <property type="match status" value="1"/>
</dbReference>
<keyword evidence="5" id="KW-1185">Reference proteome</keyword>
<evidence type="ECO:0000313" key="5">
    <source>
        <dbReference type="Proteomes" id="UP001396334"/>
    </source>
</evidence>
<feature type="coiled-coil region" evidence="1">
    <location>
        <begin position="937"/>
        <end position="964"/>
    </location>
</feature>
<feature type="region of interest" description="Disordered" evidence="2">
    <location>
        <begin position="148"/>
        <end position="224"/>
    </location>
</feature>
<keyword evidence="1" id="KW-0175">Coiled coil</keyword>
<evidence type="ECO:0000259" key="3">
    <source>
        <dbReference type="Pfam" id="PF24670"/>
    </source>
</evidence>
<protein>
    <recommendedName>
        <fullName evidence="3">DUF7653 domain-containing protein</fullName>
    </recommendedName>
</protein>
<evidence type="ECO:0000256" key="2">
    <source>
        <dbReference type="SAM" id="MobiDB-lite"/>
    </source>
</evidence>
<proteinExistence type="predicted"/>
<name>A0ABR2S2I0_9ROSI</name>
<gene>
    <name evidence="4" type="ORF">V6N11_053990</name>
</gene>
<reference evidence="4 5" key="1">
    <citation type="journal article" date="2024" name="G3 (Bethesda)">
        <title>Genome assembly of Hibiscus sabdariffa L. provides insights into metabolisms of medicinal natural products.</title>
        <authorList>
            <person name="Kim T."/>
        </authorList>
    </citation>
    <scope>NUCLEOTIDE SEQUENCE [LARGE SCALE GENOMIC DNA]</scope>
    <source>
        <strain evidence="4">TK-2024</strain>
        <tissue evidence="4">Old leaves</tissue>
    </source>
</reference>
<feature type="compositionally biased region" description="Low complexity" evidence="2">
    <location>
        <begin position="203"/>
        <end position="224"/>
    </location>
</feature>
<feature type="region of interest" description="Disordered" evidence="2">
    <location>
        <begin position="238"/>
        <end position="280"/>
    </location>
</feature>
<organism evidence="4 5">
    <name type="scientific">Hibiscus sabdariffa</name>
    <name type="common">roselle</name>
    <dbReference type="NCBI Taxonomy" id="183260"/>
    <lineage>
        <taxon>Eukaryota</taxon>
        <taxon>Viridiplantae</taxon>
        <taxon>Streptophyta</taxon>
        <taxon>Embryophyta</taxon>
        <taxon>Tracheophyta</taxon>
        <taxon>Spermatophyta</taxon>
        <taxon>Magnoliopsida</taxon>
        <taxon>eudicotyledons</taxon>
        <taxon>Gunneridae</taxon>
        <taxon>Pentapetalae</taxon>
        <taxon>rosids</taxon>
        <taxon>malvids</taxon>
        <taxon>Malvales</taxon>
        <taxon>Malvaceae</taxon>
        <taxon>Malvoideae</taxon>
        <taxon>Hibiscus</taxon>
    </lineage>
</organism>
<dbReference type="PANTHER" id="PTHR47491">
    <property type="entry name" value="CAP-GLY DOMAIN LINKER"/>
    <property type="match status" value="1"/>
</dbReference>
<dbReference type="PANTHER" id="PTHR47491:SF5">
    <property type="entry name" value="CAP-GLY DOMAIN LINKER"/>
    <property type="match status" value="1"/>
</dbReference>
<feature type="compositionally biased region" description="Polar residues" evidence="2">
    <location>
        <begin position="153"/>
        <end position="174"/>
    </location>
</feature>
<feature type="coiled-coil region" evidence="1">
    <location>
        <begin position="475"/>
        <end position="633"/>
    </location>
</feature>
<feature type="coiled-coil region" evidence="1">
    <location>
        <begin position="874"/>
        <end position="908"/>
    </location>
</feature>
<dbReference type="EMBL" id="JBBPBN010000017">
    <property type="protein sequence ID" value="KAK9019470.1"/>
    <property type="molecule type" value="Genomic_DNA"/>
</dbReference>
<accession>A0ABR2S2I0</accession>
<sequence length="1000" mass="114850">MTKVPSAFSHFSHPTRKEKKRKETFPFALCYRLLLSLFPFYFSLQKSIRPASSSVTGSLRPHSLKDCCYKRTWISYQNFSDKQVFWENTSESGFNDQLGDKVEYGFLSPKRFFGKSQKQIPDSPSFCNSQAGLRRSRSLSSAAFLVDGLGQEDSPSSNDQNRSPNITPNQQYDQSSRRRTLTPEKKSKAKQCEVAANGFERPCPSSSSRICHDSSGSSSSCSSNVSNKVVDRYIDGEQLQESSKSKNSSKRNSLGNGGGRLPPRAQYTAPPSPTDSVKEKKKFHSFREAKGMRLQFSSRDCVENGFRESPRMIAKNVIERLSQTHVPRSSCKDFDVHTPITTEDVYGGYLSRCPESKLDMLAQNGCVMNDSYENDIGCHEVFSGLEKQHCFFGGSSNGLNSSETEEDTDVELRRRSREAEERVLILSEALKQESFLRNIGFNVSSLVETIRCLSEDKINLALEVSELLQSRIAERDRSREEMRMARAELESQTKKLETEKHEIQLGLEKELDRRSSDWSSKLEKYRLEEQRLRERVRELAEQNVSLQREVSSLNEKETENRSMMTYSADQLKELTRKVETLNDENEDLRQSLSELQEKHQAATEDTDCIRRNFEEKDKECKELQKSIARLFRTCSEQEKTIEGLREGYSQEMEKKYSMEKNENRVKNLQMEQMRLTGVELALRREVESCRHEVDSLRHENIDLLNRLKGNRKDVGAVTFKLDKEIRNRVSCLQDQGLSMLNESTHLSFKLIEFIKVKASQLQETQQGLDGQFIVESDLKVQCFKRGIESLTRSLQTISTLLQEKSTTVASEVHSESLKLNNQSSEEVLRTELKSETLLTNLLREKLYSKELEVERLQAEVGAAVRGNDILRYEVQNAMDNISCLTHRLKDLELQILKKDDNISRLQNDLQESVKELTILRGILPKVSEERDLMWEEVKQYSEKNMLLNSQVDTLKKKIETLDEDVLLKEGQITILKDTISNNKTFNLLGSPDLAREFLLE</sequence>
<dbReference type="Proteomes" id="UP001396334">
    <property type="component" value="Unassembled WGS sequence"/>
</dbReference>
<evidence type="ECO:0000313" key="4">
    <source>
        <dbReference type="EMBL" id="KAK9019470.1"/>
    </source>
</evidence>
<dbReference type="Pfam" id="PF24670">
    <property type="entry name" value="DUF7653"/>
    <property type="match status" value="1"/>
</dbReference>
<evidence type="ECO:0000256" key="1">
    <source>
        <dbReference type="SAM" id="Coils"/>
    </source>
</evidence>
<dbReference type="InterPro" id="IPR056070">
    <property type="entry name" value="DUF7653"/>
</dbReference>
<comment type="caution">
    <text evidence="4">The sequence shown here is derived from an EMBL/GenBank/DDBJ whole genome shotgun (WGS) entry which is preliminary data.</text>
</comment>